<accession>A0A066Z5W9</accession>
<reference evidence="1 2" key="1">
    <citation type="submission" date="2014-05" db="EMBL/GenBank/DDBJ databases">
        <title>Draft Genome Sequence of Kitasatospora cheerisanensis KCTC 2395.</title>
        <authorList>
            <person name="Nam D.H."/>
        </authorList>
    </citation>
    <scope>NUCLEOTIDE SEQUENCE [LARGE SCALE GENOMIC DNA]</scope>
    <source>
        <strain evidence="1 2">KCTC 2395</strain>
    </source>
</reference>
<keyword evidence="2" id="KW-1185">Reference proteome</keyword>
<dbReference type="HOGENOM" id="CLU_2093562_0_0_11"/>
<organism evidence="1 2">
    <name type="scientific">Kitasatospora cheerisanensis KCTC 2395</name>
    <dbReference type="NCBI Taxonomy" id="1348663"/>
    <lineage>
        <taxon>Bacteria</taxon>
        <taxon>Bacillati</taxon>
        <taxon>Actinomycetota</taxon>
        <taxon>Actinomycetes</taxon>
        <taxon>Kitasatosporales</taxon>
        <taxon>Streptomycetaceae</taxon>
        <taxon>Kitasatospora</taxon>
    </lineage>
</organism>
<dbReference type="EMBL" id="JNBY01000079">
    <property type="protein sequence ID" value="KDN85696.1"/>
    <property type="molecule type" value="Genomic_DNA"/>
</dbReference>
<evidence type="ECO:0000313" key="1">
    <source>
        <dbReference type="EMBL" id="KDN85696.1"/>
    </source>
</evidence>
<sequence>MFLFDLTADTPQDLAVEMGRIPVHHLPGVAVQIARHTACPDCVRNASRFIEDAITAAWLSQAAELTLGQYRDVIVNAYYVSLFRLALHSDSSIDHLIAAAHVIQRAYAKHPYLADR</sequence>
<gene>
    <name evidence="1" type="ORF">KCH_25240</name>
</gene>
<dbReference type="PATRIC" id="fig|1348663.4.peg.2442"/>
<dbReference type="Proteomes" id="UP000027178">
    <property type="component" value="Unassembled WGS sequence"/>
</dbReference>
<dbReference type="AlphaFoldDB" id="A0A066Z5W9"/>
<protein>
    <submittedName>
        <fullName evidence="1">Uncharacterized protein</fullName>
    </submittedName>
</protein>
<name>A0A066Z5W9_9ACTN</name>
<evidence type="ECO:0000313" key="2">
    <source>
        <dbReference type="Proteomes" id="UP000027178"/>
    </source>
</evidence>
<comment type="caution">
    <text evidence="1">The sequence shown here is derived from an EMBL/GenBank/DDBJ whole genome shotgun (WGS) entry which is preliminary data.</text>
</comment>
<dbReference type="RefSeq" id="WP_035862399.1">
    <property type="nucleotide sequence ID" value="NZ_KK853997.1"/>
</dbReference>
<proteinExistence type="predicted"/>